<dbReference type="SUPFAM" id="SSF51621">
    <property type="entry name" value="Phosphoenolpyruvate/pyruvate domain"/>
    <property type="match status" value="1"/>
</dbReference>
<accession>A0LLD7</accession>
<keyword evidence="7" id="KW-0456">Lyase</keyword>
<dbReference type="GO" id="GO:0000287">
    <property type="term" value="F:magnesium ion binding"/>
    <property type="evidence" value="ECO:0007669"/>
    <property type="project" value="TreeGrafter"/>
</dbReference>
<evidence type="ECO:0000256" key="3">
    <source>
        <dbReference type="ARBA" id="ARBA00022842"/>
    </source>
</evidence>
<evidence type="ECO:0000313" key="7">
    <source>
        <dbReference type="EMBL" id="ABK18239.1"/>
    </source>
</evidence>
<keyword evidence="8" id="KW-1185">Reference proteome</keyword>
<dbReference type="InterPro" id="IPR040442">
    <property type="entry name" value="Pyrv_kinase-like_dom_sf"/>
</dbReference>
<dbReference type="EC" id="4.1.3.6" evidence="7"/>
<dbReference type="KEGG" id="sfu:Sfum_2561"/>
<gene>
    <name evidence="7" type="ordered locus">Sfum_2561</name>
</gene>
<feature type="domain" description="HpcH/HpaI aldolase/citrate lyase" evidence="6">
    <location>
        <begin position="29"/>
        <end position="261"/>
    </location>
</feature>
<dbReference type="InParanoid" id="A0LLD7"/>
<protein>
    <submittedName>
        <fullName evidence="7">Citrate (Pro-3S)-lyase</fullName>
        <ecNumber evidence="7">4.1.3.6</ecNumber>
    </submittedName>
</protein>
<dbReference type="Pfam" id="PF03328">
    <property type="entry name" value="HpcH_HpaI"/>
    <property type="match status" value="1"/>
</dbReference>
<dbReference type="EMBL" id="CP000478">
    <property type="protein sequence ID" value="ABK18239.1"/>
    <property type="molecule type" value="Genomic_DNA"/>
</dbReference>
<evidence type="ECO:0000256" key="4">
    <source>
        <dbReference type="PIRSR" id="PIRSR015582-1"/>
    </source>
</evidence>
<keyword evidence="2 5" id="KW-0479">Metal-binding</keyword>
<dbReference type="STRING" id="335543.Sfum_2561"/>
<evidence type="ECO:0000256" key="5">
    <source>
        <dbReference type="PIRSR" id="PIRSR015582-2"/>
    </source>
</evidence>
<dbReference type="PANTHER" id="PTHR32308:SF10">
    <property type="entry name" value="CITRATE LYASE SUBUNIT BETA"/>
    <property type="match status" value="1"/>
</dbReference>
<dbReference type="AlphaFoldDB" id="A0LLD7"/>
<name>A0LLD7_SYNFM</name>
<evidence type="ECO:0000256" key="2">
    <source>
        <dbReference type="ARBA" id="ARBA00022723"/>
    </source>
</evidence>
<dbReference type="PANTHER" id="PTHR32308">
    <property type="entry name" value="LYASE BETA SUBUNIT, PUTATIVE (AFU_ORTHOLOGUE AFUA_4G13030)-RELATED"/>
    <property type="match status" value="1"/>
</dbReference>
<sequence>MFLHPNGLNTQSMRASKEVAVEESIRLRRSIISVPANREKMVVKAFSLPVDVIMLDLEDSVPFQEKDEARKRVVAAFREQDWKGKVRSYRINGMDTPFAYRDIIDVVEEAGDFIDVIVVPKVNDASEIKAIDYLLTQIEMRMGRTRRIGLEASIETAEGMLRAGEIAFSSTRLETLVFGVADYSASLTMMSKGISGHGDKEEFYPGHRYHFPLSMMAMAAKAAGLAAIDAPYGDYRDPEGLRRSCILSAALGYDGKWVIHPDQVEIINQVYTPSQEDVERSRRICEAHEEAKRAGCGSLAIDGKMVDAASIRVAKGISVQWERIKSRSEGS</sequence>
<organism evidence="7 8">
    <name type="scientific">Syntrophobacter fumaroxidans (strain DSM 10017 / MPOB)</name>
    <dbReference type="NCBI Taxonomy" id="335543"/>
    <lineage>
        <taxon>Bacteria</taxon>
        <taxon>Pseudomonadati</taxon>
        <taxon>Thermodesulfobacteriota</taxon>
        <taxon>Syntrophobacteria</taxon>
        <taxon>Syntrophobacterales</taxon>
        <taxon>Syntrophobacteraceae</taxon>
        <taxon>Syntrophobacter</taxon>
    </lineage>
</organism>
<dbReference type="PIRSF" id="PIRSF015582">
    <property type="entry name" value="Cit_lyase_B"/>
    <property type="match status" value="1"/>
</dbReference>
<dbReference type="GO" id="GO:0006107">
    <property type="term" value="P:oxaloacetate metabolic process"/>
    <property type="evidence" value="ECO:0007669"/>
    <property type="project" value="TreeGrafter"/>
</dbReference>
<dbReference type="InterPro" id="IPR015813">
    <property type="entry name" value="Pyrv/PenolPyrv_kinase-like_dom"/>
</dbReference>
<dbReference type="Proteomes" id="UP000001784">
    <property type="component" value="Chromosome"/>
</dbReference>
<comment type="cofactor">
    <cofactor evidence="1">
        <name>Mg(2+)</name>
        <dbReference type="ChEBI" id="CHEBI:18420"/>
    </cofactor>
</comment>
<dbReference type="FunCoup" id="A0LLD7">
    <property type="interactions" value="254"/>
</dbReference>
<reference evidence="7 8" key="1">
    <citation type="submission" date="2006-10" db="EMBL/GenBank/DDBJ databases">
        <title>Complete sequence of Syntrophobacter fumaroxidans MPOB.</title>
        <authorList>
            <consortium name="US DOE Joint Genome Institute"/>
            <person name="Copeland A."/>
            <person name="Lucas S."/>
            <person name="Lapidus A."/>
            <person name="Barry K."/>
            <person name="Detter J.C."/>
            <person name="Glavina del Rio T."/>
            <person name="Hammon N."/>
            <person name="Israni S."/>
            <person name="Pitluck S."/>
            <person name="Goltsman E.G."/>
            <person name="Martinez M."/>
            <person name="Schmutz J."/>
            <person name="Larimer F."/>
            <person name="Land M."/>
            <person name="Hauser L."/>
            <person name="Kyrpides N."/>
            <person name="Kim E."/>
            <person name="Boone D.R."/>
            <person name="Brockman F."/>
            <person name="Culley D."/>
            <person name="Ferry J."/>
            <person name="Gunsalus R."/>
            <person name="McInerney M.J."/>
            <person name="Morrison M."/>
            <person name="Plugge C."/>
            <person name="Rohlin L."/>
            <person name="Scholten J."/>
            <person name="Sieber J."/>
            <person name="Stams A.J.M."/>
            <person name="Worm P."/>
            <person name="Henstra A.M."/>
            <person name="Richardson P."/>
        </authorList>
    </citation>
    <scope>NUCLEOTIDE SEQUENCE [LARGE SCALE GENOMIC DNA]</scope>
    <source>
        <strain evidence="8">DSM 10017 / MPOB</strain>
    </source>
</reference>
<feature type="binding site" evidence="4">
    <location>
        <position position="90"/>
    </location>
    <ligand>
        <name>substrate</name>
    </ligand>
</feature>
<feature type="binding site" evidence="5">
    <location>
        <position position="155"/>
    </location>
    <ligand>
        <name>Mg(2+)</name>
        <dbReference type="ChEBI" id="CHEBI:18420"/>
    </ligand>
</feature>
<evidence type="ECO:0000313" key="8">
    <source>
        <dbReference type="Proteomes" id="UP000001784"/>
    </source>
</evidence>
<dbReference type="GO" id="GO:0008815">
    <property type="term" value="F:citrate (pro-3S)-lyase activity"/>
    <property type="evidence" value="ECO:0007669"/>
    <property type="project" value="UniProtKB-EC"/>
</dbReference>
<dbReference type="eggNOG" id="COG2301">
    <property type="taxonomic scope" value="Bacteria"/>
</dbReference>
<proteinExistence type="predicted"/>
<evidence type="ECO:0000259" key="6">
    <source>
        <dbReference type="Pfam" id="PF03328"/>
    </source>
</evidence>
<dbReference type="InterPro" id="IPR011206">
    <property type="entry name" value="Citrate_lyase_beta/mcl1/mcl2"/>
</dbReference>
<dbReference type="Gene3D" id="3.20.20.60">
    <property type="entry name" value="Phosphoenolpyruvate-binding domains"/>
    <property type="match status" value="1"/>
</dbReference>
<feature type="binding site" evidence="4">
    <location>
        <position position="155"/>
    </location>
    <ligand>
        <name>substrate</name>
    </ligand>
</feature>
<dbReference type="InterPro" id="IPR005000">
    <property type="entry name" value="Aldolase/citrate-lyase_domain"/>
</dbReference>
<dbReference type="HOGENOM" id="CLU_044864_0_1_7"/>
<feature type="binding site" evidence="5">
    <location>
        <position position="182"/>
    </location>
    <ligand>
        <name>Mg(2+)</name>
        <dbReference type="ChEBI" id="CHEBI:18420"/>
    </ligand>
</feature>
<evidence type="ECO:0000256" key="1">
    <source>
        <dbReference type="ARBA" id="ARBA00001946"/>
    </source>
</evidence>
<keyword evidence="3 5" id="KW-0460">Magnesium</keyword>